<dbReference type="EMBL" id="RRAZ01000045">
    <property type="protein sequence ID" value="RRH69343.1"/>
    <property type="molecule type" value="Genomic_DNA"/>
</dbReference>
<dbReference type="SUPFAM" id="SSF53850">
    <property type="entry name" value="Periplasmic binding protein-like II"/>
    <property type="match status" value="1"/>
</dbReference>
<sequence length="341" mass="36465">MSKRYSTGLRGLAIAALSSVALFATGAAAEQHLRLATGQSSESLLQKEAYGVWAEALNTESNGALRVESFPPPFATASNMWDRVTAGVADMGIASLNNTGLPLKAAFVASLPGLGRNTEAASVAMWKLYEKGLLDVALDEVEVLGFQTAIAFTLNSKTPITKLEDLKGLRVRVADANSANAIAALGGAPVSIAFNEAYQAIDRGVVDAAVGNVNTGVIYRFAELLPHEQPAMAFGMTTFVFAMNKDAYANLDDAGKAAIDAWRGERLSRFMGAKQNDFRTSFEARLTEAGQLIRAEMDEAELARWSVAIDPVVAQWIKDTPKGQEVYDTFLAEYNTIDGAN</sequence>
<dbReference type="Gene3D" id="3.40.190.170">
    <property type="entry name" value="Bacterial extracellular solute-binding protein, family 7"/>
    <property type="match status" value="1"/>
</dbReference>
<evidence type="ECO:0000313" key="5">
    <source>
        <dbReference type="EMBL" id="RRH69343.1"/>
    </source>
</evidence>
<dbReference type="AlphaFoldDB" id="A0A3P3D4K5"/>
<evidence type="ECO:0000256" key="1">
    <source>
        <dbReference type="ARBA" id="ARBA00004418"/>
    </source>
</evidence>
<name>A0A3P3D4K5_9RHOB</name>
<keyword evidence="6" id="KW-1185">Reference proteome</keyword>
<protein>
    <recommendedName>
        <fullName evidence="7">TRAP transporter substrate-binding protein</fullName>
    </recommendedName>
</protein>
<proteinExistence type="predicted"/>
<dbReference type="InterPro" id="IPR038404">
    <property type="entry name" value="TRAP_DctP_sf"/>
</dbReference>
<gene>
    <name evidence="5" type="ORF">EG244_18530</name>
</gene>
<dbReference type="GO" id="GO:0042597">
    <property type="term" value="C:periplasmic space"/>
    <property type="evidence" value="ECO:0007669"/>
    <property type="project" value="UniProtKB-SubCell"/>
</dbReference>
<dbReference type="RefSeq" id="WP_124966657.1">
    <property type="nucleotide sequence ID" value="NZ_RRAZ01000045.1"/>
</dbReference>
<comment type="subcellular location">
    <subcellularLocation>
        <location evidence="1">Periplasm</location>
    </subcellularLocation>
</comment>
<comment type="caution">
    <text evidence="5">The sequence shown here is derived from an EMBL/GenBank/DDBJ whole genome shotgun (WGS) entry which is preliminary data.</text>
</comment>
<evidence type="ECO:0000313" key="6">
    <source>
        <dbReference type="Proteomes" id="UP000282125"/>
    </source>
</evidence>
<dbReference type="PANTHER" id="PTHR33376">
    <property type="match status" value="1"/>
</dbReference>
<dbReference type="PANTHER" id="PTHR33376:SF15">
    <property type="entry name" value="BLL6794 PROTEIN"/>
    <property type="match status" value="1"/>
</dbReference>
<organism evidence="5 6">
    <name type="scientific">Falsigemmobacter faecalis</name>
    <dbReference type="NCBI Taxonomy" id="2488730"/>
    <lineage>
        <taxon>Bacteria</taxon>
        <taxon>Pseudomonadati</taxon>
        <taxon>Pseudomonadota</taxon>
        <taxon>Alphaproteobacteria</taxon>
        <taxon>Rhodobacterales</taxon>
        <taxon>Paracoccaceae</taxon>
        <taxon>Falsigemmobacter</taxon>
    </lineage>
</organism>
<dbReference type="NCBIfam" id="NF037995">
    <property type="entry name" value="TRAP_S1"/>
    <property type="match status" value="1"/>
</dbReference>
<evidence type="ECO:0000256" key="4">
    <source>
        <dbReference type="SAM" id="SignalP"/>
    </source>
</evidence>
<dbReference type="InterPro" id="IPR018389">
    <property type="entry name" value="DctP_fam"/>
</dbReference>
<dbReference type="Proteomes" id="UP000282125">
    <property type="component" value="Unassembled WGS sequence"/>
</dbReference>
<dbReference type="OrthoDB" id="7822595at2"/>
<reference evidence="5 6" key="1">
    <citation type="submission" date="2018-11" db="EMBL/GenBank/DDBJ databases">
        <title>Gemmobacter sp. nov., YIM 102744-1 draft genome.</title>
        <authorList>
            <person name="Li G."/>
            <person name="Jiang Y."/>
        </authorList>
    </citation>
    <scope>NUCLEOTIDE SEQUENCE [LARGE SCALE GENOMIC DNA]</scope>
    <source>
        <strain evidence="5 6">YIM 102744-1</strain>
    </source>
</reference>
<evidence type="ECO:0000256" key="3">
    <source>
        <dbReference type="ARBA" id="ARBA00022764"/>
    </source>
</evidence>
<dbReference type="Pfam" id="PF03480">
    <property type="entry name" value="DctP"/>
    <property type="match status" value="1"/>
</dbReference>
<feature type="signal peptide" evidence="4">
    <location>
        <begin position="1"/>
        <end position="29"/>
    </location>
</feature>
<keyword evidence="2 4" id="KW-0732">Signal</keyword>
<evidence type="ECO:0000256" key="2">
    <source>
        <dbReference type="ARBA" id="ARBA00022729"/>
    </source>
</evidence>
<accession>A0A3P3D4K5</accession>
<keyword evidence="3" id="KW-0574">Periplasm</keyword>
<evidence type="ECO:0008006" key="7">
    <source>
        <dbReference type="Google" id="ProtNLM"/>
    </source>
</evidence>
<feature type="chain" id="PRO_5018111208" description="TRAP transporter substrate-binding protein" evidence="4">
    <location>
        <begin position="30"/>
        <end position="341"/>
    </location>
</feature>
<dbReference type="GO" id="GO:0055085">
    <property type="term" value="P:transmembrane transport"/>
    <property type="evidence" value="ECO:0007669"/>
    <property type="project" value="InterPro"/>
</dbReference>